<protein>
    <submittedName>
        <fullName evidence="2">Uncharacterized protein</fullName>
    </submittedName>
</protein>
<evidence type="ECO:0000313" key="3">
    <source>
        <dbReference type="Proteomes" id="UP000027920"/>
    </source>
</evidence>
<proteinExistence type="predicted"/>
<feature type="compositionally biased region" description="Acidic residues" evidence="1">
    <location>
        <begin position="98"/>
        <end position="108"/>
    </location>
</feature>
<gene>
    <name evidence="2" type="ORF">A1O9_06129</name>
</gene>
<dbReference type="GeneID" id="25281046"/>
<organism evidence="2 3">
    <name type="scientific">Exophiala aquamarina CBS 119918</name>
    <dbReference type="NCBI Taxonomy" id="1182545"/>
    <lineage>
        <taxon>Eukaryota</taxon>
        <taxon>Fungi</taxon>
        <taxon>Dikarya</taxon>
        <taxon>Ascomycota</taxon>
        <taxon>Pezizomycotina</taxon>
        <taxon>Eurotiomycetes</taxon>
        <taxon>Chaetothyriomycetidae</taxon>
        <taxon>Chaetothyriales</taxon>
        <taxon>Herpotrichiellaceae</taxon>
        <taxon>Exophiala</taxon>
    </lineage>
</organism>
<dbReference type="OrthoDB" id="4158649at2759"/>
<keyword evidence="3" id="KW-1185">Reference proteome</keyword>
<feature type="region of interest" description="Disordered" evidence="1">
    <location>
        <begin position="68"/>
        <end position="120"/>
    </location>
</feature>
<dbReference type="AlphaFoldDB" id="A0A072PG01"/>
<comment type="caution">
    <text evidence="2">The sequence shown here is derived from an EMBL/GenBank/DDBJ whole genome shotgun (WGS) entry which is preliminary data.</text>
</comment>
<reference evidence="2 3" key="1">
    <citation type="submission" date="2013-03" db="EMBL/GenBank/DDBJ databases">
        <title>The Genome Sequence of Exophiala aquamarina CBS 119918.</title>
        <authorList>
            <consortium name="The Broad Institute Genomics Platform"/>
            <person name="Cuomo C."/>
            <person name="de Hoog S."/>
            <person name="Gorbushina A."/>
            <person name="Walker B."/>
            <person name="Young S.K."/>
            <person name="Zeng Q."/>
            <person name="Gargeya S."/>
            <person name="Fitzgerald M."/>
            <person name="Haas B."/>
            <person name="Abouelleil A."/>
            <person name="Allen A.W."/>
            <person name="Alvarado L."/>
            <person name="Arachchi H.M."/>
            <person name="Berlin A.M."/>
            <person name="Chapman S.B."/>
            <person name="Gainer-Dewar J."/>
            <person name="Goldberg J."/>
            <person name="Griggs A."/>
            <person name="Gujja S."/>
            <person name="Hansen M."/>
            <person name="Howarth C."/>
            <person name="Imamovic A."/>
            <person name="Ireland A."/>
            <person name="Larimer J."/>
            <person name="McCowan C."/>
            <person name="Murphy C."/>
            <person name="Pearson M."/>
            <person name="Poon T.W."/>
            <person name="Priest M."/>
            <person name="Roberts A."/>
            <person name="Saif S."/>
            <person name="Shea T."/>
            <person name="Sisk P."/>
            <person name="Sykes S."/>
            <person name="Wortman J."/>
            <person name="Nusbaum C."/>
            <person name="Birren B."/>
        </authorList>
    </citation>
    <scope>NUCLEOTIDE SEQUENCE [LARGE SCALE GENOMIC DNA]</scope>
    <source>
        <strain evidence="2 3">CBS 119918</strain>
    </source>
</reference>
<evidence type="ECO:0000256" key="1">
    <source>
        <dbReference type="SAM" id="MobiDB-lite"/>
    </source>
</evidence>
<sequence>MCFQYKCADCKEIKLGACAHYDNNAKRCPLFGEKLPRATRRSKCYTCVTIKGVIVELRNLLYREPWLGTEGLSGAPRKESWETDNNNNNNNSSSRENEEYDSGGEDPDGYTREQRKKVRREAERAVALRWGLMKAEQSEERE</sequence>
<dbReference type="VEuPathDB" id="FungiDB:A1O9_06129"/>
<evidence type="ECO:0000313" key="2">
    <source>
        <dbReference type="EMBL" id="KEF58203.1"/>
    </source>
</evidence>
<name>A0A072PG01_9EURO</name>
<feature type="non-terminal residue" evidence="2">
    <location>
        <position position="142"/>
    </location>
</feature>
<dbReference type="Proteomes" id="UP000027920">
    <property type="component" value="Unassembled WGS sequence"/>
</dbReference>
<dbReference type="EMBL" id="AMGV01000004">
    <property type="protein sequence ID" value="KEF58203.1"/>
    <property type="molecule type" value="Genomic_DNA"/>
</dbReference>
<feature type="compositionally biased region" description="Low complexity" evidence="1">
    <location>
        <begin position="85"/>
        <end position="94"/>
    </location>
</feature>
<dbReference type="RefSeq" id="XP_013260793.1">
    <property type="nucleotide sequence ID" value="XM_013405339.1"/>
</dbReference>
<dbReference type="HOGENOM" id="CLU_1796230_0_0_1"/>
<accession>A0A072PG01</accession>